<dbReference type="EMBL" id="CAMPGE010025550">
    <property type="protein sequence ID" value="CAI2383293.1"/>
    <property type="molecule type" value="Genomic_DNA"/>
</dbReference>
<feature type="transmembrane region" description="Helical" evidence="1">
    <location>
        <begin position="67"/>
        <end position="89"/>
    </location>
</feature>
<keyword evidence="3" id="KW-1185">Reference proteome</keyword>
<proteinExistence type="predicted"/>
<evidence type="ECO:0000313" key="2">
    <source>
        <dbReference type="EMBL" id="CAI2383293.1"/>
    </source>
</evidence>
<comment type="caution">
    <text evidence="2">The sequence shown here is derived from an EMBL/GenBank/DDBJ whole genome shotgun (WGS) entry which is preliminary data.</text>
</comment>
<dbReference type="PANTHER" id="PTHR12277:SF81">
    <property type="entry name" value="PROTEIN ABHD13"/>
    <property type="match status" value="1"/>
</dbReference>
<dbReference type="GO" id="GO:0016020">
    <property type="term" value="C:membrane"/>
    <property type="evidence" value="ECO:0007669"/>
    <property type="project" value="TreeGrafter"/>
</dbReference>
<dbReference type="PANTHER" id="PTHR12277">
    <property type="entry name" value="ALPHA/BETA HYDROLASE DOMAIN-CONTAINING PROTEIN"/>
    <property type="match status" value="1"/>
</dbReference>
<dbReference type="InterPro" id="IPR029058">
    <property type="entry name" value="AB_hydrolase_fold"/>
</dbReference>
<organism evidence="2 3">
    <name type="scientific">Euplotes crassus</name>
    <dbReference type="NCBI Taxonomy" id="5936"/>
    <lineage>
        <taxon>Eukaryota</taxon>
        <taxon>Sar</taxon>
        <taxon>Alveolata</taxon>
        <taxon>Ciliophora</taxon>
        <taxon>Intramacronucleata</taxon>
        <taxon>Spirotrichea</taxon>
        <taxon>Hypotrichia</taxon>
        <taxon>Euplotida</taxon>
        <taxon>Euplotidae</taxon>
        <taxon>Moneuplotes</taxon>
    </lineage>
</organism>
<reference evidence="2" key="1">
    <citation type="submission" date="2023-07" db="EMBL/GenBank/DDBJ databases">
        <authorList>
            <consortium name="AG Swart"/>
            <person name="Singh M."/>
            <person name="Singh A."/>
            <person name="Seah K."/>
            <person name="Emmerich C."/>
        </authorList>
    </citation>
    <scope>NUCLEOTIDE SEQUENCE</scope>
    <source>
        <strain evidence="2">DP1</strain>
    </source>
</reference>
<accession>A0AAD1Y164</accession>
<dbReference type="AlphaFoldDB" id="A0AAD1Y164"/>
<gene>
    <name evidence="2" type="ORF">ECRASSUSDP1_LOCUS24790</name>
</gene>
<keyword evidence="1" id="KW-1133">Transmembrane helix</keyword>
<protein>
    <submittedName>
        <fullName evidence="2">Uncharacterized protein</fullName>
    </submittedName>
</protein>
<dbReference type="Gene3D" id="3.40.50.1820">
    <property type="entry name" value="alpha/beta hydrolase"/>
    <property type="match status" value="1"/>
</dbReference>
<keyword evidence="1" id="KW-0472">Membrane</keyword>
<name>A0AAD1Y164_EUPCR</name>
<sequence>MIFFLLLNFRFQSLSKQGAIIRWYRTTLQADMLRNECNKFCKITIIICIVIIALLIYFLIFELIAHFITGIGALIILCVLHFFLFRFICQNLTFAGASKFWLRNVEFSYCSSTCRKVCREIREIQQAILALSQNQEIDKQELSRTVQVIEQFKNMCKDCPTDHSGIVKLQGLLKDTMVTINGHKSSLWDISDDYCLENNNNSLFFSLFSVKFEDFPKNSKVKEIIYLCTKIRKNLETYYTTNCFTKYIKMFMYKPFGRIDQMRKGLENKYNGIQTWCKSYDGKRIDCMFIPAYSDSSEVDVDYKDCPTMLYCNPNAGYYEFICYQTEWLSYASLGINVALWNYRGYGQSEGSPTLENIRRDGECVLKHFKGSFYLTNKIGIHGHSLGGSVASYISSHNKVDFLFADRSFEAISKVPEPKLGKLSSLFYLGVTCNSDNVAPDYLAADCYKILSCDPEDNIIDDSCSLSSAISSEIINEALSLSGNDTKFKEYFHIISKDESSKLFQSIKELLNLGSKLYSWKCYEDQQQELKDLSLNQEDSHNHFYAGFGNSSLADIPKINNSDSSLSLNVNSQLNKKNIHRTMYGEECDLEDPIPKSSSSKYLEACQEDDLDEDFLKVTIPCVDKEPSLNELHSAHKKALKYLKKKEKNSTEKSDLKSLSKILGKIIRILDNINSKGISLLDIYKCPSSSQEKQFKNFFINLDIWGSWEFYIERRVEDLAELYKKKAAEKVEFATVSLMRCLTLMRDEQGHLLEFVRERTTTLHDNFRTISEYLKQRTKTGGRNRLQDDIHLTKISQTLMKEHDLEKITELNEPNTDQTEGDRFETIYLEDRCKAKENEITEELKVEKKKKAYHKFTSPNIDDSCKNDPLVKNYDVQNLQSILNNFSLSKKIGNLLLTRCGHNGDFSYEEKALYEKHLRASNFI</sequence>
<feature type="transmembrane region" description="Helical" evidence="1">
    <location>
        <begin position="40"/>
        <end position="61"/>
    </location>
</feature>
<keyword evidence="1" id="KW-0812">Transmembrane</keyword>
<evidence type="ECO:0000256" key="1">
    <source>
        <dbReference type="SAM" id="Phobius"/>
    </source>
</evidence>
<dbReference type="SUPFAM" id="SSF53474">
    <property type="entry name" value="alpha/beta-Hydrolases"/>
    <property type="match status" value="1"/>
</dbReference>
<dbReference type="GO" id="GO:0008474">
    <property type="term" value="F:palmitoyl-(protein) hydrolase activity"/>
    <property type="evidence" value="ECO:0007669"/>
    <property type="project" value="TreeGrafter"/>
</dbReference>
<dbReference type="Proteomes" id="UP001295684">
    <property type="component" value="Unassembled WGS sequence"/>
</dbReference>
<evidence type="ECO:0000313" key="3">
    <source>
        <dbReference type="Proteomes" id="UP001295684"/>
    </source>
</evidence>